<comment type="subcellular location">
    <subcellularLocation>
        <location evidence="1">Membrane</location>
        <topology evidence="1">Multi-pass membrane protein</topology>
    </subcellularLocation>
</comment>
<keyword evidence="4 10" id="KW-0812">Transmembrane</keyword>
<feature type="domain" description="ABC transporter" evidence="11">
    <location>
        <begin position="784"/>
        <end position="1030"/>
    </location>
</feature>
<dbReference type="GO" id="GO:0016887">
    <property type="term" value="F:ATP hydrolysis activity"/>
    <property type="evidence" value="ECO:0007669"/>
    <property type="project" value="InterPro"/>
</dbReference>
<dbReference type="SMR" id="A0A384J9N7"/>
<feature type="transmembrane region" description="Helical" evidence="10">
    <location>
        <begin position="431"/>
        <end position="450"/>
    </location>
</feature>
<dbReference type="InterPro" id="IPR013525">
    <property type="entry name" value="ABC2_TM"/>
</dbReference>
<dbReference type="Pfam" id="PF00005">
    <property type="entry name" value="ABC_tran"/>
    <property type="match status" value="2"/>
</dbReference>
<dbReference type="FunFam" id="3.40.50.300:FF:000054">
    <property type="entry name" value="ABC multidrug transporter atrF"/>
    <property type="match status" value="1"/>
</dbReference>
<feature type="transmembrane region" description="Helical" evidence="10">
    <location>
        <begin position="1225"/>
        <end position="1249"/>
    </location>
</feature>
<dbReference type="VEuPathDB" id="FungiDB:Bcin02g03630"/>
<keyword evidence="13" id="KW-1185">Reference proteome</keyword>
<dbReference type="Pfam" id="PF01061">
    <property type="entry name" value="ABC2_membrane"/>
    <property type="match status" value="2"/>
</dbReference>
<evidence type="ECO:0000256" key="10">
    <source>
        <dbReference type="SAM" id="Phobius"/>
    </source>
</evidence>
<gene>
    <name evidence="12" type="primary">Bcpdr11</name>
    <name evidence="12" type="ORF">BCIN_02g03630</name>
</gene>
<dbReference type="InterPro" id="IPR017871">
    <property type="entry name" value="ABC_transporter-like_CS"/>
</dbReference>
<dbReference type="PROSITE" id="PS00211">
    <property type="entry name" value="ABC_TRANSPORTER_1"/>
    <property type="match status" value="1"/>
</dbReference>
<dbReference type="PANTHER" id="PTHR19241">
    <property type="entry name" value="ATP-BINDING CASSETTE TRANSPORTER"/>
    <property type="match status" value="1"/>
</dbReference>
<dbReference type="Gene3D" id="3.40.50.300">
    <property type="entry name" value="P-loop containing nucleotide triphosphate hydrolases"/>
    <property type="match status" value="2"/>
</dbReference>
<dbReference type="SUPFAM" id="SSF52540">
    <property type="entry name" value="P-loop containing nucleoside triphosphate hydrolases"/>
    <property type="match status" value="2"/>
</dbReference>
<name>A0A384J9N7_BOTFB</name>
<dbReference type="Proteomes" id="UP000001798">
    <property type="component" value="Chromosome 2"/>
</dbReference>
<dbReference type="GO" id="GO:0140359">
    <property type="term" value="F:ABC-type transporter activity"/>
    <property type="evidence" value="ECO:0007669"/>
    <property type="project" value="InterPro"/>
</dbReference>
<dbReference type="OrthoDB" id="245989at2759"/>
<evidence type="ECO:0000259" key="11">
    <source>
        <dbReference type="PROSITE" id="PS50893"/>
    </source>
</evidence>
<dbReference type="GO" id="GO:0005524">
    <property type="term" value="F:ATP binding"/>
    <property type="evidence" value="ECO:0007669"/>
    <property type="project" value="UniProtKB-KW"/>
</dbReference>
<organism evidence="12 13">
    <name type="scientific">Botryotinia fuckeliana (strain B05.10)</name>
    <name type="common">Noble rot fungus</name>
    <name type="synonym">Botrytis cinerea</name>
    <dbReference type="NCBI Taxonomy" id="332648"/>
    <lineage>
        <taxon>Eukaryota</taxon>
        <taxon>Fungi</taxon>
        <taxon>Dikarya</taxon>
        <taxon>Ascomycota</taxon>
        <taxon>Pezizomycotina</taxon>
        <taxon>Leotiomycetes</taxon>
        <taxon>Helotiales</taxon>
        <taxon>Sclerotiniaceae</taxon>
        <taxon>Botrytis</taxon>
    </lineage>
</organism>
<keyword evidence="8 10" id="KW-0472">Membrane</keyword>
<dbReference type="EMBL" id="CP009806">
    <property type="protein sequence ID" value="ATZ47034.1"/>
    <property type="molecule type" value="Genomic_DNA"/>
</dbReference>
<dbReference type="Pfam" id="PF19055">
    <property type="entry name" value="ABC2_membrane_7"/>
    <property type="match status" value="1"/>
</dbReference>
<evidence type="ECO:0000256" key="6">
    <source>
        <dbReference type="ARBA" id="ARBA00022840"/>
    </source>
</evidence>
<sequence>MSSGYISEGEKTNKQDKPLQKLPVYRPEGRSLGVLFEDITVHGFSAGEQRAQDLLRIFQDVFINWPTGLLRKAIRPGRPMHATRRLIQGVSGVLPPGETLLVLGRPGAGCSTLLSVLANQRAQYVDVEGSVQYGAIGSDEMKTLYGSEVALNNEDDIHFPILKVEDTMQFALRLRRPKSNRDTDAEFAEHWTDEILESLGIKHTKSTIVGNSFVRGVSGGERKRVSLAEVLSAAPAVVTWDNPLRGLDSSSALSFLRLLKGMSKATGMSNIVTAYQVSESIYSECFDRVLLLYDGYQIYSGPAGDTAKRYFTDLGFECPPRQTTPDFLTAITSPDERRVKVGHSPPPPLDPAGLANAFRKSSHCQSLLGEIGQFREKHCDLLSAAAFKSEVADSKHKFTHPKALALRSFPTQVMVAMRRHYQLVWGARKSLAIILALNAVNALITGSAFYKRSLTATGAFELSGAVFFAQIYFCLNALGETVSTVHSRTILQKQHALGMLHPAVSAVALNIAELPVCFAQTVLFTIPYYFLVFANPTAAGYWFFELLIFVFYASQLALFRMLGAWSPNVPVALLLGGAAMPVGLSHSGYGPTWPTLLKWDSWIRRISPSPYSLEATMGFLMKDDTLYCTSDQLVPNGIGYDNITIANQGCPISGSTSGSSTVPGSTYLLTHFGYRPSNAWRNFGLVLVFWVIYTGLTAVGLTLMTKNRGGGGASRVFKRGAVIPDAVRGDEELREKESDLESQGNPVAIHPQGNAQSLNDSNSTLSINAAKWTENAKNSSRPSFTFSNVSYHVQVDGENRQLLTDISGYVRPGQLTALMGVSGAGKTTLLDTLAQRKDTGIVTGDMMIGGQPVANLGARFSRACGFCMQQDVHDSGATVREALIFSAMMRRPLSVSNQEKEAHVEEVMDLLGLKSIADALIGVPGEGGLGVEERKRVTIGVELAANPSMLLFLDEPTSGLDSQAAYSLVMFLQRIAASGVPIICTIHQPSAVIFEMFDHVLLLTRGGRTIYFGETGSNSSVVVDYFARNGTAMDETANPAEFILDTVASPSGSDEWSGTWNVSPERRNLQTQIEHLNSSVSSNLETSTADETLPWIHQYITLTSRHWLTVWRNGVYSFSRLVKAIFMGLFLSFIFYQASDTEQGTQNRLIVLLLLPWVIPASADDIQAIWYSKWALYTARERSGVGYHPLALCAALVTVEIPLAIVIYTIYFLCSWFTIGLSGPGFGYLLFLALGIYGLGFALAIAALVPNSEVAGFANSLVWCVQTTFGGMALVHSDMPSFYSAWLFWADPLRYWLGSAISNGVHSVPIICSASELTIVQPPAGQTCGQYLATYLSGTGMGGASMGYLSNYNATEDCGYCPYQVGDDYAISFSYFYSERVRDWGIFTLFCFSTLAIVFLASWWRFLDLKGPSLKGFGLGKKNK</sequence>
<evidence type="ECO:0000256" key="5">
    <source>
        <dbReference type="ARBA" id="ARBA00022741"/>
    </source>
</evidence>
<dbReference type="InterPro" id="IPR010929">
    <property type="entry name" value="PDR_CDR_ABC"/>
</dbReference>
<dbReference type="GeneID" id="5434344"/>
<dbReference type="InterPro" id="IPR034003">
    <property type="entry name" value="ABCG_PDR_2"/>
</dbReference>
<dbReference type="InterPro" id="IPR003593">
    <property type="entry name" value="AAA+_ATPase"/>
</dbReference>
<keyword evidence="3" id="KW-0813">Transport</keyword>
<dbReference type="InterPro" id="IPR027417">
    <property type="entry name" value="P-loop_NTPase"/>
</dbReference>
<keyword evidence="6" id="KW-0067">ATP-binding</keyword>
<dbReference type="SMART" id="SM00382">
    <property type="entry name" value="AAA"/>
    <property type="match status" value="2"/>
</dbReference>
<keyword evidence="7 10" id="KW-1133">Transmembrane helix</keyword>
<dbReference type="GO" id="GO:0016020">
    <property type="term" value="C:membrane"/>
    <property type="evidence" value="ECO:0007669"/>
    <property type="project" value="UniProtKB-SubCell"/>
</dbReference>
<evidence type="ECO:0000313" key="13">
    <source>
        <dbReference type="Proteomes" id="UP000001798"/>
    </source>
</evidence>
<evidence type="ECO:0000256" key="2">
    <source>
        <dbReference type="ARBA" id="ARBA00006012"/>
    </source>
</evidence>
<keyword evidence="5" id="KW-0547">Nucleotide-binding</keyword>
<dbReference type="CDD" id="cd03233">
    <property type="entry name" value="ABCG_PDR_domain1"/>
    <property type="match status" value="1"/>
</dbReference>
<dbReference type="CDD" id="cd03232">
    <property type="entry name" value="ABCG_PDR_domain2"/>
    <property type="match status" value="1"/>
</dbReference>
<feature type="compositionally biased region" description="Basic and acidic residues" evidence="9">
    <location>
        <begin position="8"/>
        <end position="19"/>
    </location>
</feature>
<feature type="transmembrane region" description="Helical" evidence="10">
    <location>
        <begin position="1192"/>
        <end position="1219"/>
    </location>
</feature>
<proteinExistence type="inferred from homology"/>
<feature type="transmembrane region" description="Helical" evidence="10">
    <location>
        <begin position="1384"/>
        <end position="1404"/>
    </location>
</feature>
<feature type="transmembrane region" description="Helical" evidence="10">
    <location>
        <begin position="1121"/>
        <end position="1138"/>
    </location>
</feature>
<feature type="transmembrane region" description="Helical" evidence="10">
    <location>
        <begin position="462"/>
        <end position="482"/>
    </location>
</feature>
<evidence type="ECO:0000256" key="7">
    <source>
        <dbReference type="ARBA" id="ARBA00022989"/>
    </source>
</evidence>
<feature type="transmembrane region" description="Helical" evidence="10">
    <location>
        <begin position="571"/>
        <end position="589"/>
    </location>
</feature>
<reference evidence="12 13" key="2">
    <citation type="journal article" date="2012" name="Eukaryot. Cell">
        <title>Genome update of Botrytis cinerea strains B05.10 and T4.</title>
        <authorList>
            <person name="Staats M."/>
            <person name="van Kan J.A."/>
        </authorList>
    </citation>
    <scope>NUCLEOTIDE SEQUENCE [LARGE SCALE GENOMIC DNA]</scope>
    <source>
        <strain evidence="12 13">B05.10</strain>
    </source>
</reference>
<evidence type="ECO:0000256" key="8">
    <source>
        <dbReference type="ARBA" id="ARBA00023136"/>
    </source>
</evidence>
<reference evidence="12 13" key="3">
    <citation type="journal article" date="2017" name="Mol. Plant Pathol.">
        <title>A gapless genome sequence of the fungus Botrytis cinerea.</title>
        <authorList>
            <person name="Van Kan J.A."/>
            <person name="Stassen J.H."/>
            <person name="Mosbach A."/>
            <person name="Van Der Lee T.A."/>
            <person name="Faino L."/>
            <person name="Farmer A.D."/>
            <person name="Papasotiriou D.G."/>
            <person name="Zhou S."/>
            <person name="Seidl M.F."/>
            <person name="Cottam E."/>
            <person name="Edel D."/>
            <person name="Hahn M."/>
            <person name="Schwartz D.C."/>
            <person name="Dietrich R.A."/>
            <person name="Widdison S."/>
            <person name="Scalliet G."/>
        </authorList>
    </citation>
    <scope>NUCLEOTIDE SEQUENCE [LARGE SCALE GENOMIC DNA]</scope>
    <source>
        <strain evidence="12 13">B05.10</strain>
    </source>
</reference>
<evidence type="ECO:0000256" key="1">
    <source>
        <dbReference type="ARBA" id="ARBA00004141"/>
    </source>
</evidence>
<dbReference type="InterPro" id="IPR034001">
    <property type="entry name" value="ABCG_PDR_1"/>
</dbReference>
<accession>A0A384J9N7</accession>
<feature type="transmembrane region" description="Helical" evidence="10">
    <location>
        <begin position="1150"/>
        <end position="1171"/>
    </location>
</feature>
<evidence type="ECO:0000256" key="4">
    <source>
        <dbReference type="ARBA" id="ARBA00022692"/>
    </source>
</evidence>
<feature type="transmembrane region" description="Helical" evidence="10">
    <location>
        <begin position="541"/>
        <end position="559"/>
    </location>
</feature>
<evidence type="ECO:0000256" key="3">
    <source>
        <dbReference type="ARBA" id="ARBA00022448"/>
    </source>
</evidence>
<dbReference type="PROSITE" id="PS50893">
    <property type="entry name" value="ABC_TRANSPORTER_2"/>
    <property type="match status" value="2"/>
</dbReference>
<evidence type="ECO:0000256" key="9">
    <source>
        <dbReference type="SAM" id="MobiDB-lite"/>
    </source>
</evidence>
<reference evidence="12 13" key="1">
    <citation type="journal article" date="2011" name="PLoS Genet.">
        <title>Genomic analysis of the necrotrophic fungal pathogens Sclerotinia sclerotiorum and Botrytis cinerea.</title>
        <authorList>
            <person name="Amselem J."/>
            <person name="Cuomo C.A."/>
            <person name="van Kan J.A."/>
            <person name="Viaud M."/>
            <person name="Benito E.P."/>
            <person name="Couloux A."/>
            <person name="Coutinho P.M."/>
            <person name="de Vries R.P."/>
            <person name="Dyer P.S."/>
            <person name="Fillinger S."/>
            <person name="Fournier E."/>
            <person name="Gout L."/>
            <person name="Hahn M."/>
            <person name="Kohn L."/>
            <person name="Lapalu N."/>
            <person name="Plummer K.M."/>
            <person name="Pradier J.M."/>
            <person name="Quevillon E."/>
            <person name="Sharon A."/>
            <person name="Simon A."/>
            <person name="ten Have A."/>
            <person name="Tudzynski B."/>
            <person name="Tudzynski P."/>
            <person name="Wincker P."/>
            <person name="Andrew M."/>
            <person name="Anthouard V."/>
            <person name="Beever R.E."/>
            <person name="Beffa R."/>
            <person name="Benoit I."/>
            <person name="Bouzid O."/>
            <person name="Brault B."/>
            <person name="Chen Z."/>
            <person name="Choquer M."/>
            <person name="Collemare J."/>
            <person name="Cotton P."/>
            <person name="Danchin E.G."/>
            <person name="Da Silva C."/>
            <person name="Gautier A."/>
            <person name="Giraud C."/>
            <person name="Giraud T."/>
            <person name="Gonzalez C."/>
            <person name="Grossetete S."/>
            <person name="Guldener U."/>
            <person name="Henrissat B."/>
            <person name="Howlett B.J."/>
            <person name="Kodira C."/>
            <person name="Kretschmer M."/>
            <person name="Lappartient A."/>
            <person name="Leroch M."/>
            <person name="Levis C."/>
            <person name="Mauceli E."/>
            <person name="Neuveglise C."/>
            <person name="Oeser B."/>
            <person name="Pearson M."/>
            <person name="Poulain J."/>
            <person name="Poussereau N."/>
            <person name="Quesneville H."/>
            <person name="Rascle C."/>
            <person name="Schumacher J."/>
            <person name="Segurens B."/>
            <person name="Sexton A."/>
            <person name="Silva E."/>
            <person name="Sirven C."/>
            <person name="Soanes D.M."/>
            <person name="Talbot N.J."/>
            <person name="Templeton M."/>
            <person name="Yandava C."/>
            <person name="Yarden O."/>
            <person name="Zeng Q."/>
            <person name="Rollins J.A."/>
            <person name="Lebrun M.H."/>
            <person name="Dickman M."/>
        </authorList>
    </citation>
    <scope>NUCLEOTIDE SEQUENCE [LARGE SCALE GENOMIC DNA]</scope>
    <source>
        <strain evidence="12 13">B05.10</strain>
    </source>
</reference>
<dbReference type="Pfam" id="PF06422">
    <property type="entry name" value="PDR_CDR"/>
    <property type="match status" value="1"/>
</dbReference>
<comment type="similarity">
    <text evidence="2">Belongs to the ABC transporter superfamily. ABCG family. PDR (TC 3.A.1.205) subfamily.</text>
</comment>
<evidence type="ECO:0000313" key="12">
    <source>
        <dbReference type="EMBL" id="ATZ47034.1"/>
    </source>
</evidence>
<protein>
    <submittedName>
        <fullName evidence="12">Bcpdr11</fullName>
    </submittedName>
</protein>
<dbReference type="InterPro" id="IPR003439">
    <property type="entry name" value="ABC_transporter-like_ATP-bd"/>
</dbReference>
<dbReference type="KEGG" id="bfu:BCIN_02g03630"/>
<feature type="transmembrane region" description="Helical" evidence="10">
    <location>
        <begin position="683"/>
        <end position="705"/>
    </location>
</feature>
<feature type="region of interest" description="Disordered" evidence="9">
    <location>
        <begin position="1"/>
        <end position="22"/>
    </location>
</feature>
<feature type="transmembrane region" description="Helical" evidence="10">
    <location>
        <begin position="503"/>
        <end position="529"/>
    </location>
</feature>
<dbReference type="InterPro" id="IPR043926">
    <property type="entry name" value="ABCG_dom"/>
</dbReference>
<feature type="domain" description="ABC transporter" evidence="11">
    <location>
        <begin position="49"/>
        <end position="319"/>
    </location>
</feature>
<dbReference type="RefSeq" id="XP_024547030.1">
    <property type="nucleotide sequence ID" value="XM_024691260.1"/>
</dbReference>